<evidence type="ECO:0000313" key="1">
    <source>
        <dbReference type="EMBL" id="SAK53856.1"/>
    </source>
</evidence>
<gene>
    <name evidence="1" type="ORF">AWB79_02067</name>
</gene>
<dbReference type="EMBL" id="FCOA02000004">
    <property type="protein sequence ID" value="SAK53856.1"/>
    <property type="molecule type" value="Genomic_DNA"/>
</dbReference>
<accession>A0A158A8B9</accession>
<evidence type="ECO:0000313" key="2">
    <source>
        <dbReference type="Proteomes" id="UP000054851"/>
    </source>
</evidence>
<proteinExistence type="predicted"/>
<name>A0A158A8B9_9BURK</name>
<protein>
    <submittedName>
        <fullName evidence="1">Uncharacterized protein</fullName>
    </submittedName>
</protein>
<sequence>MGFTLVVGFGIRLKAALDRLSSLEEGIMARFVGTEASSAAPPSFGKAIKHARVVRYPTPLRESAEKETAALLERFMLPRKDAS</sequence>
<reference evidence="1" key="1">
    <citation type="submission" date="2016-01" db="EMBL/GenBank/DDBJ databases">
        <authorList>
            <person name="Peeters C."/>
        </authorList>
    </citation>
    <scope>NUCLEOTIDE SEQUENCE</scope>
    <source>
        <strain evidence="1">LMG 29322</strain>
    </source>
</reference>
<comment type="caution">
    <text evidence="1">The sequence shown here is derived from an EMBL/GenBank/DDBJ whole genome shotgun (WGS) entry which is preliminary data.</text>
</comment>
<dbReference type="Proteomes" id="UP000054851">
    <property type="component" value="Unassembled WGS sequence"/>
</dbReference>
<organism evidence="1 2">
    <name type="scientific">Caballeronia hypogeia</name>
    <dbReference type="NCBI Taxonomy" id="1777140"/>
    <lineage>
        <taxon>Bacteria</taxon>
        <taxon>Pseudomonadati</taxon>
        <taxon>Pseudomonadota</taxon>
        <taxon>Betaproteobacteria</taxon>
        <taxon>Burkholderiales</taxon>
        <taxon>Burkholderiaceae</taxon>
        <taxon>Caballeronia</taxon>
    </lineage>
</organism>
<dbReference type="AlphaFoldDB" id="A0A158A8B9"/>
<keyword evidence="2" id="KW-1185">Reference proteome</keyword>